<dbReference type="RefSeq" id="WP_248008624.1">
    <property type="nucleotide sequence ID" value="NZ_JAJHVV010000005.1"/>
</dbReference>
<protein>
    <submittedName>
        <fullName evidence="1">Uncharacterized protein</fullName>
    </submittedName>
</protein>
<dbReference type="AlphaFoldDB" id="A0A9X2BL44"/>
<keyword evidence="2" id="KW-1185">Reference proteome</keyword>
<evidence type="ECO:0000313" key="2">
    <source>
        <dbReference type="Proteomes" id="UP001139559"/>
    </source>
</evidence>
<dbReference type="CDD" id="cd20705">
    <property type="entry name" value="MIX_I"/>
    <property type="match status" value="1"/>
</dbReference>
<name>A0A9X2BL44_9VIBR</name>
<reference evidence="1" key="1">
    <citation type="submission" date="2021-11" db="EMBL/GenBank/DDBJ databases">
        <title>Vibrio ZSDE26 sp. nov. and Vibrio ZSDZ34 sp. nov., isolated from coastal seawater in Qingdao.</title>
        <authorList>
            <person name="Zhang P."/>
        </authorList>
    </citation>
    <scope>NUCLEOTIDE SEQUENCE</scope>
    <source>
        <strain evidence="1">ZSDE26</strain>
    </source>
</reference>
<gene>
    <name evidence="1" type="ORF">KP803_09695</name>
</gene>
<accession>A0A9X2BL44</accession>
<evidence type="ECO:0000313" key="1">
    <source>
        <dbReference type="EMBL" id="MCK6263543.1"/>
    </source>
</evidence>
<sequence>MQLTCKFVPSSKVTNKELNYILTPDECVRQLSRMRKSQDVIAQLPKQLLDQLPLSARKDLYSLQTGIKSQLVKGQWVALALFPRQYPISNDQLSSYPALMRIIDGLQDQPSKKQTKAGYQQVADDVPLARNYTYNPVEPSPDKKIVVEFAGQWRNHAACLMLGKTEAQPEKVSNAKPDAENSHRSLTTFKSLEDEAKSLYIKIPCVDQPTPIKLKLADNIIPVDKDEKMDEWDNVLVPVVPLDHKGEEYAVKDVGCFYIVWNNKVWREIEIQENGHFSDIDIDYFRNATPPSAENLRHLDINGATLIEECYMGAEPFDIIQDGEVFKTEWLSLEQTARVQGLSSEEIEIKFHNIEHDPILLETLPSPKRAGLSLERRSQGNPLPHIWLPYKINGEIQDNLFVHCSKAPLTISQIEELEKDPQSSSLSLEALMAYSEEHNFEAAEGPLTALSNNVSQDVNPALIKDQQECNIAALKIASGSVPTVIYLHEPDVDQEDDFFEIRNLDEDWSSRTYLSSSHKDQAGYYTLHFAFPPPEVKTVDLLRAAHSDLSKGQQYYITIEEDIPVSSLLG</sequence>
<organism evidence="1 2">
    <name type="scientific">Vibrio amylolyticus</name>
    <dbReference type="NCBI Taxonomy" id="2847292"/>
    <lineage>
        <taxon>Bacteria</taxon>
        <taxon>Pseudomonadati</taxon>
        <taxon>Pseudomonadota</taxon>
        <taxon>Gammaproteobacteria</taxon>
        <taxon>Vibrionales</taxon>
        <taxon>Vibrionaceae</taxon>
        <taxon>Vibrio</taxon>
    </lineage>
</organism>
<dbReference type="Proteomes" id="UP001139559">
    <property type="component" value="Unassembled WGS sequence"/>
</dbReference>
<dbReference type="EMBL" id="JAJHVV010000005">
    <property type="protein sequence ID" value="MCK6263543.1"/>
    <property type="molecule type" value="Genomic_DNA"/>
</dbReference>
<proteinExistence type="predicted"/>
<comment type="caution">
    <text evidence="1">The sequence shown here is derived from an EMBL/GenBank/DDBJ whole genome shotgun (WGS) entry which is preliminary data.</text>
</comment>